<feature type="signal peptide" evidence="2">
    <location>
        <begin position="1"/>
        <end position="24"/>
    </location>
</feature>
<sequence>MKKLALGIAAAATLLIGTVAPASAYWRHHYWGGPAIAPGVALGLVAGTFAAAAAPPVYYGPLYGPARYYYYGPPYRVVHPFPPVYPYWYGW</sequence>
<comment type="caution">
    <text evidence="3">The sequence shown here is derived from an EMBL/GenBank/DDBJ whole genome shotgun (WGS) entry which is preliminary data.</text>
</comment>
<dbReference type="AlphaFoldDB" id="A0A1V4HU77"/>
<keyword evidence="1" id="KW-1133">Transmembrane helix</keyword>
<keyword evidence="2" id="KW-0732">Signal</keyword>
<dbReference type="Proteomes" id="UP000189940">
    <property type="component" value="Unassembled WGS sequence"/>
</dbReference>
<gene>
    <name evidence="3" type="ORF">B2M20_17555</name>
</gene>
<accession>A0A1V4HU77</accession>
<evidence type="ECO:0000313" key="4">
    <source>
        <dbReference type="Proteomes" id="UP000189940"/>
    </source>
</evidence>
<keyword evidence="4" id="KW-1185">Reference proteome</keyword>
<organism evidence="3 4">
    <name type="scientific">Nitrobacter vulgaris</name>
    <dbReference type="NCBI Taxonomy" id="29421"/>
    <lineage>
        <taxon>Bacteria</taxon>
        <taxon>Pseudomonadati</taxon>
        <taxon>Pseudomonadota</taxon>
        <taxon>Alphaproteobacteria</taxon>
        <taxon>Hyphomicrobiales</taxon>
        <taxon>Nitrobacteraceae</taxon>
        <taxon>Nitrobacter</taxon>
    </lineage>
</organism>
<evidence type="ECO:0000313" key="3">
    <source>
        <dbReference type="EMBL" id="OPH81453.1"/>
    </source>
</evidence>
<reference evidence="3 4" key="1">
    <citation type="submission" date="2017-02" db="EMBL/GenBank/DDBJ databases">
        <title>Genome sequence of the nitrite-oxidizing bacterium Nitrobacter vulgaris strain Ab1.</title>
        <authorList>
            <person name="Mellbye B.L."/>
            <person name="Davis E.W."/>
            <person name="Spieck E."/>
            <person name="Chang J.H."/>
            <person name="Bottomley P.J."/>
            <person name="Sayavedra-Soto L.A."/>
        </authorList>
    </citation>
    <scope>NUCLEOTIDE SEQUENCE [LARGE SCALE GENOMIC DNA]</scope>
    <source>
        <strain evidence="3 4">Ab1</strain>
    </source>
</reference>
<dbReference type="STRING" id="29421.B2M20_17555"/>
<keyword evidence="1" id="KW-0812">Transmembrane</keyword>
<evidence type="ECO:0008006" key="5">
    <source>
        <dbReference type="Google" id="ProtNLM"/>
    </source>
</evidence>
<evidence type="ECO:0000256" key="1">
    <source>
        <dbReference type="SAM" id="Phobius"/>
    </source>
</evidence>
<name>A0A1V4HU77_NITVU</name>
<keyword evidence="1" id="KW-0472">Membrane</keyword>
<feature type="transmembrane region" description="Helical" evidence="1">
    <location>
        <begin position="40"/>
        <end position="59"/>
    </location>
</feature>
<dbReference type="RefSeq" id="WP_079448318.1">
    <property type="nucleotide sequence ID" value="NZ_MWPQ01000063.1"/>
</dbReference>
<evidence type="ECO:0000256" key="2">
    <source>
        <dbReference type="SAM" id="SignalP"/>
    </source>
</evidence>
<proteinExistence type="predicted"/>
<protein>
    <recommendedName>
        <fullName evidence="5">Sulfur globule protein</fullName>
    </recommendedName>
</protein>
<feature type="chain" id="PRO_5012144007" description="Sulfur globule protein" evidence="2">
    <location>
        <begin position="25"/>
        <end position="91"/>
    </location>
</feature>
<dbReference type="EMBL" id="MWPQ01000063">
    <property type="protein sequence ID" value="OPH81453.1"/>
    <property type="molecule type" value="Genomic_DNA"/>
</dbReference>